<dbReference type="Pfam" id="PF04023">
    <property type="entry name" value="FeoA"/>
    <property type="match status" value="1"/>
</dbReference>
<dbReference type="InterPro" id="IPR038157">
    <property type="entry name" value="FeoA_core_dom"/>
</dbReference>
<dbReference type="STRING" id="1416801.SAMN05192553_11023"/>
<organism evidence="3 4">
    <name type="scientific">Cyclobacterium xiamenense</name>
    <dbReference type="NCBI Taxonomy" id="1297121"/>
    <lineage>
        <taxon>Bacteria</taxon>
        <taxon>Pseudomonadati</taxon>
        <taxon>Bacteroidota</taxon>
        <taxon>Cytophagia</taxon>
        <taxon>Cytophagales</taxon>
        <taxon>Cyclobacteriaceae</taxon>
        <taxon>Cyclobacterium</taxon>
    </lineage>
</organism>
<proteinExistence type="predicted"/>
<evidence type="ECO:0000313" key="4">
    <source>
        <dbReference type="Proteomes" id="UP000199403"/>
    </source>
</evidence>
<feature type="domain" description="Ferrous iron transporter FeoA-like" evidence="2">
    <location>
        <begin position="7"/>
        <end position="78"/>
    </location>
</feature>
<sequence length="79" mass="8731">MTTGIPMTAADLRTDLSYEIVSIANTPLLVRMMEMGILPGKQIRLFKKAPFKGPMAFLIDGNIIALRIEEAALIQLKEV</sequence>
<name>A0A1H7B7Q0_9BACT</name>
<dbReference type="PANTHER" id="PTHR42954:SF2">
    <property type="entry name" value="FE(2+) TRANSPORT PROTEIN A"/>
    <property type="match status" value="1"/>
</dbReference>
<dbReference type="Gene3D" id="2.30.30.90">
    <property type="match status" value="1"/>
</dbReference>
<dbReference type="InterPro" id="IPR008988">
    <property type="entry name" value="Transcriptional_repressor_C"/>
</dbReference>
<gene>
    <name evidence="3" type="ORF">SAMN05192553_11023</name>
</gene>
<dbReference type="SUPFAM" id="SSF50037">
    <property type="entry name" value="C-terminal domain of transcriptional repressors"/>
    <property type="match status" value="1"/>
</dbReference>
<dbReference type="InterPro" id="IPR052713">
    <property type="entry name" value="FeoA"/>
</dbReference>
<dbReference type="AlphaFoldDB" id="A0A1H7B7Q0"/>
<dbReference type="GO" id="GO:0046914">
    <property type="term" value="F:transition metal ion binding"/>
    <property type="evidence" value="ECO:0007669"/>
    <property type="project" value="InterPro"/>
</dbReference>
<accession>A0A1H7B7Q0</accession>
<reference evidence="4" key="1">
    <citation type="submission" date="2016-10" db="EMBL/GenBank/DDBJ databases">
        <authorList>
            <person name="Varghese N."/>
            <person name="Submissions S."/>
        </authorList>
    </citation>
    <scope>NUCLEOTIDE SEQUENCE [LARGE SCALE GENOMIC DNA]</scope>
    <source>
        <strain evidence="4">IBRC-M 10761</strain>
    </source>
</reference>
<dbReference type="EMBL" id="FNZH01000010">
    <property type="protein sequence ID" value="SEJ73176.1"/>
    <property type="molecule type" value="Genomic_DNA"/>
</dbReference>
<keyword evidence="1" id="KW-0408">Iron</keyword>
<protein>
    <submittedName>
        <fullName evidence="3">Ferrous iron transport protein A</fullName>
    </submittedName>
</protein>
<dbReference type="PANTHER" id="PTHR42954">
    <property type="entry name" value="FE(2+) TRANSPORT PROTEIN A"/>
    <property type="match status" value="1"/>
</dbReference>
<evidence type="ECO:0000259" key="2">
    <source>
        <dbReference type="SMART" id="SM00899"/>
    </source>
</evidence>
<keyword evidence="4" id="KW-1185">Reference proteome</keyword>
<evidence type="ECO:0000256" key="1">
    <source>
        <dbReference type="ARBA" id="ARBA00023004"/>
    </source>
</evidence>
<dbReference type="RefSeq" id="WP_241685067.1">
    <property type="nucleotide sequence ID" value="NZ_FNZH01000010.1"/>
</dbReference>
<evidence type="ECO:0000313" key="3">
    <source>
        <dbReference type="EMBL" id="SEJ73176.1"/>
    </source>
</evidence>
<dbReference type="SMART" id="SM00899">
    <property type="entry name" value="FeoA"/>
    <property type="match status" value="1"/>
</dbReference>
<dbReference type="Proteomes" id="UP000199403">
    <property type="component" value="Unassembled WGS sequence"/>
</dbReference>
<dbReference type="InterPro" id="IPR007167">
    <property type="entry name" value="Fe-transptr_FeoA-like"/>
</dbReference>